<evidence type="ECO:0000259" key="1">
    <source>
        <dbReference type="PROSITE" id="PS50902"/>
    </source>
</evidence>
<protein>
    <submittedName>
        <fullName evidence="2">Flavodoxin</fullName>
    </submittedName>
</protein>
<reference evidence="2 3" key="1">
    <citation type="journal article" date="2024" name="Int. J. Syst. Evol. Microbiol.">
        <title>Clostridium omnivorum sp. nov., isolated from anoxic soil under the treatment of reductive soil disinfestation.</title>
        <authorList>
            <person name="Ueki A."/>
            <person name="Tonouchi A."/>
            <person name="Kaku N."/>
            <person name="Honma S."/>
            <person name="Ueki K."/>
        </authorList>
    </citation>
    <scope>NUCLEOTIDE SEQUENCE [LARGE SCALE GENOMIC DNA]</scope>
    <source>
        <strain evidence="2 3">E14</strain>
    </source>
</reference>
<dbReference type="EMBL" id="BRXR01000001">
    <property type="protein sequence ID" value="GLC32638.1"/>
    <property type="molecule type" value="Genomic_DNA"/>
</dbReference>
<dbReference type="InterPro" id="IPR008254">
    <property type="entry name" value="Flavodoxin/NO_synth"/>
</dbReference>
<dbReference type="PANTHER" id="PTHR39201:SF1">
    <property type="entry name" value="FLAVODOXIN-LIKE DOMAIN-CONTAINING PROTEIN"/>
    <property type="match status" value="1"/>
</dbReference>
<evidence type="ECO:0000313" key="2">
    <source>
        <dbReference type="EMBL" id="GLC32638.1"/>
    </source>
</evidence>
<dbReference type="Gene3D" id="3.40.50.360">
    <property type="match status" value="1"/>
</dbReference>
<gene>
    <name evidence="2" type="ORF">bsdE14_40480</name>
</gene>
<sequence length="163" mass="18323">MKNLIVYYSLEGDTDMIAQELAKKIHADIIRLIPKKQIPTGKFTKFFWGGKSVIFNEKPKLTNGKIAVENYDTIIIGTPIWAGSFAAPIMSFISENNIQGKEIYLFACHAGGGAEKCFEKLQNKLAGNTIKGTVDFIEPIKGMDATSNEKFQHFYEEIIRNKK</sequence>
<proteinExistence type="predicted"/>
<dbReference type="PANTHER" id="PTHR39201">
    <property type="entry name" value="EXPORTED PROTEIN-RELATED"/>
    <property type="match status" value="1"/>
</dbReference>
<accession>A0ABQ5NBJ0</accession>
<dbReference type="RefSeq" id="WP_264851946.1">
    <property type="nucleotide sequence ID" value="NZ_BRXR01000001.1"/>
</dbReference>
<dbReference type="SUPFAM" id="SSF52218">
    <property type="entry name" value="Flavoproteins"/>
    <property type="match status" value="1"/>
</dbReference>
<organism evidence="2 3">
    <name type="scientific">Clostridium omnivorum</name>
    <dbReference type="NCBI Taxonomy" id="1604902"/>
    <lineage>
        <taxon>Bacteria</taxon>
        <taxon>Bacillati</taxon>
        <taxon>Bacillota</taxon>
        <taxon>Clostridia</taxon>
        <taxon>Eubacteriales</taxon>
        <taxon>Clostridiaceae</taxon>
        <taxon>Clostridium</taxon>
    </lineage>
</organism>
<evidence type="ECO:0000313" key="3">
    <source>
        <dbReference type="Proteomes" id="UP001208567"/>
    </source>
</evidence>
<keyword evidence="3" id="KW-1185">Reference proteome</keyword>
<feature type="domain" description="Flavodoxin-like" evidence="1">
    <location>
        <begin position="3"/>
        <end position="159"/>
    </location>
</feature>
<name>A0ABQ5NBJ0_9CLOT</name>
<dbReference type="Pfam" id="PF12682">
    <property type="entry name" value="Flavodoxin_4"/>
    <property type="match status" value="1"/>
</dbReference>
<dbReference type="PROSITE" id="PS50902">
    <property type="entry name" value="FLAVODOXIN_LIKE"/>
    <property type="match status" value="1"/>
</dbReference>
<comment type="caution">
    <text evidence="2">The sequence shown here is derived from an EMBL/GenBank/DDBJ whole genome shotgun (WGS) entry which is preliminary data.</text>
</comment>
<dbReference type="Proteomes" id="UP001208567">
    <property type="component" value="Unassembled WGS sequence"/>
</dbReference>
<dbReference type="InterPro" id="IPR029039">
    <property type="entry name" value="Flavoprotein-like_sf"/>
</dbReference>